<dbReference type="Proteomes" id="UP001628874">
    <property type="component" value="Unassembled WGS sequence"/>
</dbReference>
<protein>
    <recommendedName>
        <fullName evidence="3">Flagellar assembly protein H</fullName>
    </recommendedName>
</protein>
<dbReference type="RefSeq" id="WP_336604302.1">
    <property type="nucleotide sequence ID" value="NZ_JBFQGM010000002.1"/>
</dbReference>
<evidence type="ECO:0000313" key="2">
    <source>
        <dbReference type="Proteomes" id="UP001628874"/>
    </source>
</evidence>
<evidence type="ECO:0008006" key="3">
    <source>
        <dbReference type="Google" id="ProtNLM"/>
    </source>
</evidence>
<proteinExistence type="predicted"/>
<reference evidence="1 2" key="1">
    <citation type="submission" date="2024-07" db="EMBL/GenBank/DDBJ databases">
        <authorList>
            <person name="Tripathy S."/>
        </authorList>
    </citation>
    <scope>NUCLEOTIDE SEQUENCE [LARGE SCALE GENOMIC DNA]</scope>
    <source>
        <strain evidence="1 2">VB-61278_2</strain>
    </source>
</reference>
<keyword evidence="2" id="KW-1185">Reference proteome</keyword>
<organism evidence="1 2">
    <name type="scientific">Scytonema tolypothrichoides VB-61278_2</name>
    <dbReference type="NCBI Taxonomy" id="3232314"/>
    <lineage>
        <taxon>Bacteria</taxon>
        <taxon>Bacillati</taxon>
        <taxon>Cyanobacteriota</taxon>
        <taxon>Cyanophyceae</taxon>
        <taxon>Nostocales</taxon>
        <taxon>Scytonemataceae</taxon>
        <taxon>Scytonema</taxon>
    </lineage>
</organism>
<name>A0ABW8WGL6_9CYAN</name>
<gene>
    <name evidence="1" type="ORF">AB0759_05725</name>
</gene>
<evidence type="ECO:0000313" key="1">
    <source>
        <dbReference type="EMBL" id="MFL9460132.1"/>
    </source>
</evidence>
<sequence>MAGEVREIDVYFAPSSQPQIDKQILGLLGRFTDTAALIEPFRNAVTKSEVRSCMGKLFDTCARLEREAKRNETRLDEDSLPRLWILSPTASEDFLEGFNAKPDVENWLPGIYFLGDSLRTAVVVIHQLPVIPETLWLRLLGKGRVQQRAIEEVKTLDVKNPLRGKAIDLLANLKTTLEVSQNLDVEDRDLVMQLSPIYEQRLAEATQLGREEGRLEGIQLGVQNERRTTIENLLRVRFKTLDNELQTIIEPLLALPPEEFTSLLIQLSREDLLRRFSQQ</sequence>
<dbReference type="EMBL" id="JBFQGM010000002">
    <property type="protein sequence ID" value="MFL9460132.1"/>
    <property type="molecule type" value="Genomic_DNA"/>
</dbReference>
<comment type="caution">
    <text evidence="1">The sequence shown here is derived from an EMBL/GenBank/DDBJ whole genome shotgun (WGS) entry which is preliminary data.</text>
</comment>
<accession>A0ABW8WGL6</accession>